<name>A0AAW1UPK3_9CUCU</name>
<dbReference type="EMBL" id="JARQZJ010000095">
    <property type="protein sequence ID" value="KAK9885491.1"/>
    <property type="molecule type" value="Genomic_DNA"/>
</dbReference>
<organism evidence="1 2">
    <name type="scientific">Henosepilachna vigintioctopunctata</name>
    <dbReference type="NCBI Taxonomy" id="420089"/>
    <lineage>
        <taxon>Eukaryota</taxon>
        <taxon>Metazoa</taxon>
        <taxon>Ecdysozoa</taxon>
        <taxon>Arthropoda</taxon>
        <taxon>Hexapoda</taxon>
        <taxon>Insecta</taxon>
        <taxon>Pterygota</taxon>
        <taxon>Neoptera</taxon>
        <taxon>Endopterygota</taxon>
        <taxon>Coleoptera</taxon>
        <taxon>Polyphaga</taxon>
        <taxon>Cucujiformia</taxon>
        <taxon>Coccinelloidea</taxon>
        <taxon>Coccinellidae</taxon>
        <taxon>Epilachninae</taxon>
        <taxon>Epilachnini</taxon>
        <taxon>Henosepilachna</taxon>
    </lineage>
</organism>
<dbReference type="AlphaFoldDB" id="A0AAW1UPK3"/>
<comment type="caution">
    <text evidence="1">The sequence shown here is derived from an EMBL/GenBank/DDBJ whole genome shotgun (WGS) entry which is preliminary data.</text>
</comment>
<proteinExistence type="predicted"/>
<evidence type="ECO:0000313" key="1">
    <source>
        <dbReference type="EMBL" id="KAK9885491.1"/>
    </source>
</evidence>
<dbReference type="Proteomes" id="UP001431783">
    <property type="component" value="Unassembled WGS sequence"/>
</dbReference>
<accession>A0AAW1UPK3</accession>
<keyword evidence="2" id="KW-1185">Reference proteome</keyword>
<evidence type="ECO:0000313" key="2">
    <source>
        <dbReference type="Proteomes" id="UP001431783"/>
    </source>
</evidence>
<gene>
    <name evidence="1" type="ORF">WA026_010983</name>
</gene>
<reference evidence="1 2" key="1">
    <citation type="submission" date="2023-03" db="EMBL/GenBank/DDBJ databases">
        <title>Genome insight into feeding habits of ladybird beetles.</title>
        <authorList>
            <person name="Li H.-S."/>
            <person name="Huang Y.-H."/>
            <person name="Pang H."/>
        </authorList>
    </citation>
    <scope>NUCLEOTIDE SEQUENCE [LARGE SCALE GENOMIC DNA]</scope>
    <source>
        <strain evidence="1">SYSU_2023b</strain>
        <tissue evidence="1">Whole body</tissue>
    </source>
</reference>
<sequence>MCGCTNRTSGPHLKNQHTSANLDCPIGSRLAGYKNVEMELRSTEDVELRFNLQTTIVGNQKTLLLTGSRLYFPMVNIMHQPPQEHSVEPTSYYQAEKFFSMDSRIESKKENRRYHLKEFVKATTRVRRRTMD</sequence>
<protein>
    <submittedName>
        <fullName evidence="1">Uncharacterized protein</fullName>
    </submittedName>
</protein>